<reference evidence="2" key="1">
    <citation type="submission" date="2019-11" db="EMBL/GenBank/DDBJ databases">
        <authorList>
            <person name="Feng L."/>
        </authorList>
    </citation>
    <scope>NUCLEOTIDE SEQUENCE</scope>
    <source>
        <strain evidence="2">AodontolyticusLFYP35</strain>
    </source>
</reference>
<dbReference type="AlphaFoldDB" id="A0A6N2R4V3"/>
<keyword evidence="1" id="KW-0547">Nucleotide-binding</keyword>
<organism evidence="2">
    <name type="scientific">Schaalia odontolytica</name>
    <dbReference type="NCBI Taxonomy" id="1660"/>
    <lineage>
        <taxon>Bacteria</taxon>
        <taxon>Bacillati</taxon>
        <taxon>Actinomycetota</taxon>
        <taxon>Actinomycetes</taxon>
        <taxon>Actinomycetales</taxon>
        <taxon>Actinomycetaceae</taxon>
        <taxon>Schaalia</taxon>
    </lineage>
</organism>
<feature type="binding site" evidence="1">
    <location>
        <position position="63"/>
    </location>
    <ligand>
        <name>substrate</name>
    </ligand>
</feature>
<dbReference type="InterPro" id="IPR024185">
    <property type="entry name" value="FTHF_cligase-like_sf"/>
</dbReference>
<dbReference type="InterPro" id="IPR002698">
    <property type="entry name" value="FTHF_cligase"/>
</dbReference>
<dbReference type="EMBL" id="CACRSM010000002">
    <property type="protein sequence ID" value="VYS75776.1"/>
    <property type="molecule type" value="Genomic_DNA"/>
</dbReference>
<proteinExistence type="predicted"/>
<name>A0A6N2R4V3_9ACTO</name>
<feature type="binding site" evidence="1">
    <location>
        <begin position="3"/>
        <end position="7"/>
    </location>
    <ligand>
        <name>ATP</name>
        <dbReference type="ChEBI" id="CHEBI:30616"/>
    </ligand>
</feature>
<dbReference type="InterPro" id="IPR037171">
    <property type="entry name" value="NagB/RpiA_transferase-like"/>
</dbReference>
<accession>A0A6N2R4V3</accession>
<evidence type="ECO:0000313" key="2">
    <source>
        <dbReference type="EMBL" id="VYS75776.1"/>
    </source>
</evidence>
<gene>
    <name evidence="2" type="ORF">AOLFYP35_00158</name>
</gene>
<feature type="binding site" evidence="1">
    <location>
        <begin position="143"/>
        <end position="151"/>
    </location>
    <ligand>
        <name>ATP</name>
        <dbReference type="ChEBI" id="CHEBI:30616"/>
    </ligand>
</feature>
<dbReference type="GO" id="GO:0005524">
    <property type="term" value="F:ATP binding"/>
    <property type="evidence" value="ECO:0007669"/>
    <property type="project" value="UniProtKB-KW"/>
</dbReference>
<keyword evidence="2" id="KW-0436">Ligase</keyword>
<dbReference type="PIRSF" id="PIRSF006806">
    <property type="entry name" value="FTHF_cligase"/>
    <property type="match status" value="1"/>
</dbReference>
<dbReference type="GO" id="GO:0016874">
    <property type="term" value="F:ligase activity"/>
    <property type="evidence" value="ECO:0007669"/>
    <property type="project" value="UniProtKB-KW"/>
</dbReference>
<dbReference type="Pfam" id="PF01812">
    <property type="entry name" value="5-FTHF_cyc-lig"/>
    <property type="match status" value="1"/>
</dbReference>
<dbReference type="SUPFAM" id="SSF100950">
    <property type="entry name" value="NagB/RpiA/CoA transferase-like"/>
    <property type="match status" value="1"/>
</dbReference>
<protein>
    <submittedName>
        <fullName evidence="2">5-formyltetrahydrofolate cyclo-ligase family protein</fullName>
    </submittedName>
</protein>
<dbReference type="Gene3D" id="3.40.50.10420">
    <property type="entry name" value="NagB/RpiA/CoA transferase-like"/>
    <property type="match status" value="1"/>
</dbReference>
<evidence type="ECO:0000256" key="1">
    <source>
        <dbReference type="PIRSR" id="PIRSR006806-1"/>
    </source>
</evidence>
<sequence length="203" mass="22710">MHKNSLRAEIRARRSLYWDSRGRGEEQVERDALTAHFREALDVFGVTPRSSHPLAAFYPMEKEPDISGILACFDPVLLPVLAREEGTLLREPRWALHSRGDELTRPNPHFPAQSRAPIREAQALEAASVVLIAGLSVDEAGTRLGQGGGWYDRALLYKDVSAPVIACVFDWEYRGKELLPHEDHDIPVDGVITPSHFIKLGIK</sequence>
<keyword evidence="1" id="KW-0067">ATP-binding</keyword>